<name>A0ABQ6R8U7_9STAP</name>
<comment type="caution">
    <text evidence="1">The sequence shown here is derived from an EMBL/GenBank/DDBJ whole genome shotgun (WGS) entry which is preliminary data.</text>
</comment>
<protein>
    <submittedName>
        <fullName evidence="1">Uncharacterized protein</fullName>
    </submittedName>
</protein>
<dbReference type="Proteomes" id="UP000295735">
    <property type="component" value="Unassembled WGS sequence"/>
</dbReference>
<keyword evidence="2" id="KW-1185">Reference proteome</keyword>
<reference evidence="1 2" key="1">
    <citation type="submission" date="2019-09" db="EMBL/GenBank/DDBJ databases">
        <authorList>
            <person name="Mazhar S."/>
            <person name="Altermann E."/>
            <person name="Hill C."/>
            <person name="Mcauliffe O."/>
        </authorList>
    </citation>
    <scope>NUCLEOTIDE SEQUENCE [LARGE SCALE GENOMIC DNA]</scope>
    <source>
        <strain evidence="1 2">ATCC 51831</strain>
    </source>
</reference>
<accession>A0ABQ6R8U7</accession>
<sequence>MSCLTIMNLTAYDKQYLNNKLIQSSKKIDFVDVTYYEELTTILKWADKKIHHRLFLYWGLM</sequence>
<evidence type="ECO:0000313" key="2">
    <source>
        <dbReference type="Proteomes" id="UP000295735"/>
    </source>
</evidence>
<proteinExistence type="predicted"/>
<organism evidence="1 2">
    <name type="scientific">Macrococcus equipercicus</name>
    <dbReference type="NCBI Taxonomy" id="69967"/>
    <lineage>
        <taxon>Bacteria</taxon>
        <taxon>Bacillati</taxon>
        <taxon>Bacillota</taxon>
        <taxon>Bacilli</taxon>
        <taxon>Bacillales</taxon>
        <taxon>Staphylococcaceae</taxon>
        <taxon>Macrococcus</taxon>
    </lineage>
</organism>
<gene>
    <name evidence="1" type="ORF">ERX35_005725</name>
</gene>
<dbReference type="EMBL" id="SCWC02000003">
    <property type="protein sequence ID" value="KAA1039574.1"/>
    <property type="molecule type" value="Genomic_DNA"/>
</dbReference>
<evidence type="ECO:0000313" key="1">
    <source>
        <dbReference type="EMBL" id="KAA1039574.1"/>
    </source>
</evidence>